<evidence type="ECO:0000313" key="1">
    <source>
        <dbReference type="EMBL" id="GEK15189.1"/>
    </source>
</evidence>
<dbReference type="Gene3D" id="1.10.1070.20">
    <property type="match status" value="1"/>
</dbReference>
<sequence length="307" mass="36159">MVVIDVTDWMKDEHHAVFPVGARDKDMIWSPKTQLLGIKPEWPYLFKESIFRYPDQYWTELVAYIISKHLAIDVPRVLPAMKVTEDGIVCGSLIEWFYDVEEERFVHAGSYFKRLIPEFDDKTGKEHNFSDMNLIIRFLTMKANLKTDRLLWLADMVMFDSLIGNTDRHQENWGVVFCADNTSHLSPLFDNGTSLGHERFIEHIQGWDDPRIKAYINRGKHHLRLTREDTDNRLGHFELLKGVFDANVQIAQHIQQKVDNLDLDGMLAEIEDLTRIEAEIPFSQERFEWIKKNIEIRFDLIKEELIK</sequence>
<protein>
    <recommendedName>
        <fullName evidence="3">HipA-like C-terminal domain-containing protein</fullName>
    </recommendedName>
</protein>
<dbReference type="EMBL" id="BJTZ01000026">
    <property type="protein sequence ID" value="GEK15189.1"/>
    <property type="molecule type" value="Genomic_DNA"/>
</dbReference>
<evidence type="ECO:0008006" key="3">
    <source>
        <dbReference type="Google" id="ProtNLM"/>
    </source>
</evidence>
<proteinExistence type="predicted"/>
<evidence type="ECO:0000313" key="2">
    <source>
        <dbReference type="Proteomes" id="UP000321787"/>
    </source>
</evidence>
<comment type="caution">
    <text evidence="1">The sequence shown here is derived from an EMBL/GenBank/DDBJ whole genome shotgun (WGS) entry which is preliminary data.</text>
</comment>
<reference evidence="1 2" key="1">
    <citation type="submission" date="2019-07" db="EMBL/GenBank/DDBJ databases">
        <title>Whole genome shotgun sequence of Aliivibrio fischeri NBRC 101058.</title>
        <authorList>
            <person name="Hosoyama A."/>
            <person name="Uohara A."/>
            <person name="Ohji S."/>
            <person name="Ichikawa N."/>
        </authorList>
    </citation>
    <scope>NUCLEOTIDE SEQUENCE [LARGE SCALE GENOMIC DNA]</scope>
    <source>
        <strain evidence="1 2">NBRC 101058</strain>
    </source>
</reference>
<dbReference type="AlphaFoldDB" id="A0A510UKV0"/>
<dbReference type="RefSeq" id="WP_146865645.1">
    <property type="nucleotide sequence ID" value="NZ_BJTZ01000026.1"/>
</dbReference>
<gene>
    <name evidence="1" type="ORF">AFI02nite_32250</name>
</gene>
<name>A0A510UKV0_ALIFS</name>
<dbReference type="Proteomes" id="UP000321787">
    <property type="component" value="Unassembled WGS sequence"/>
</dbReference>
<organism evidence="1 2">
    <name type="scientific">Aliivibrio fischeri</name>
    <name type="common">Vibrio fischeri</name>
    <dbReference type="NCBI Taxonomy" id="668"/>
    <lineage>
        <taxon>Bacteria</taxon>
        <taxon>Pseudomonadati</taxon>
        <taxon>Pseudomonadota</taxon>
        <taxon>Gammaproteobacteria</taxon>
        <taxon>Vibrionales</taxon>
        <taxon>Vibrionaceae</taxon>
        <taxon>Aliivibrio</taxon>
    </lineage>
</organism>
<accession>A0A510UKV0</accession>